<protein>
    <submittedName>
        <fullName evidence="1">Uncharacterized protein</fullName>
    </submittedName>
</protein>
<proteinExistence type="predicted"/>
<reference evidence="1 2" key="1">
    <citation type="submission" date="2014-06" db="EMBL/GenBank/DDBJ databases">
        <title>Evolutionary Origins and Diversification of the Mycorrhizal Mutualists.</title>
        <authorList>
            <consortium name="DOE Joint Genome Institute"/>
            <consortium name="Mycorrhizal Genomics Consortium"/>
            <person name="Kohler A."/>
            <person name="Kuo A."/>
            <person name="Nagy L.G."/>
            <person name="Floudas D."/>
            <person name="Copeland A."/>
            <person name="Barry K.W."/>
            <person name="Cichocki N."/>
            <person name="Veneault-Fourrey C."/>
            <person name="LaButti K."/>
            <person name="Lindquist E.A."/>
            <person name="Lipzen A."/>
            <person name="Lundell T."/>
            <person name="Morin E."/>
            <person name="Murat C."/>
            <person name="Riley R."/>
            <person name="Ohm R."/>
            <person name="Sun H."/>
            <person name="Tunlid A."/>
            <person name="Henrissat B."/>
            <person name="Grigoriev I.V."/>
            <person name="Hibbett D.S."/>
            <person name="Martin F."/>
        </authorList>
    </citation>
    <scope>NUCLEOTIDE SEQUENCE [LARGE SCALE GENOMIC DNA]</scope>
    <source>
        <strain evidence="1 2">SS14</strain>
    </source>
</reference>
<dbReference type="Proteomes" id="UP000054279">
    <property type="component" value="Unassembled WGS sequence"/>
</dbReference>
<dbReference type="HOGENOM" id="CLU_1571630_0_0_1"/>
<sequence>MSNNDPLTAAAIAKYRDRGFMLTKLCIRLENFPSLMREKHRFGGDKFTWSMFLDAVPSRRNSPFDSAISANNWILDILPRRNGQMFGHEDISITSHEIVSDAAPKSYHPPSESQTIELRCFGFLHGGIQGSGMSQSGPYDFELFRLSAEVNLAFIVKNWFEIRKPDQQAL</sequence>
<gene>
    <name evidence="1" type="ORF">M422DRAFT_268046</name>
</gene>
<evidence type="ECO:0000313" key="1">
    <source>
        <dbReference type="EMBL" id="KIJ30396.1"/>
    </source>
</evidence>
<evidence type="ECO:0000313" key="2">
    <source>
        <dbReference type="Proteomes" id="UP000054279"/>
    </source>
</evidence>
<keyword evidence="2" id="KW-1185">Reference proteome</keyword>
<organism evidence="1 2">
    <name type="scientific">Sphaerobolus stellatus (strain SS14)</name>
    <dbReference type="NCBI Taxonomy" id="990650"/>
    <lineage>
        <taxon>Eukaryota</taxon>
        <taxon>Fungi</taxon>
        <taxon>Dikarya</taxon>
        <taxon>Basidiomycota</taxon>
        <taxon>Agaricomycotina</taxon>
        <taxon>Agaricomycetes</taxon>
        <taxon>Phallomycetidae</taxon>
        <taxon>Geastrales</taxon>
        <taxon>Sphaerobolaceae</taxon>
        <taxon>Sphaerobolus</taxon>
    </lineage>
</organism>
<dbReference type="EMBL" id="KN837262">
    <property type="protein sequence ID" value="KIJ30396.1"/>
    <property type="molecule type" value="Genomic_DNA"/>
</dbReference>
<dbReference type="AlphaFoldDB" id="A0A0C9UYE3"/>
<accession>A0A0C9UYE3</accession>
<name>A0A0C9UYE3_SPHS4</name>